<protein>
    <recommendedName>
        <fullName evidence="3">HECT domain-containing protein</fullName>
    </recommendedName>
</protein>
<proteinExistence type="predicted"/>
<accession>A0AAD5LMT1</accession>
<dbReference type="InterPro" id="IPR000569">
    <property type="entry name" value="HECT_dom"/>
</dbReference>
<sequence>MCLKILQGGLLFDDVTDDEAKYVEKVTKDLTNTIVKALTELFSREDKKGIPTNGKGCTLATPFFTLPQINSRVNDARVVSDKCLTSSLPVLLKTQDSNGKNFAVHCHGKDQSKTHEIIKNIKLAGRITAIHQESKKNKGNSERAIISGRRRQEAAVQKFEGFISKIKMTNGLNMLRLNRPYYVKATVNASQATQFMASLLSKFVVVFKGEEGVDVGGVRRDFFSHLFHRFKNLLIDNRAYMKGEGDTLSETEYVAGIFCGIAMVQEKIYHPAVIELLKSGGPKFVEGLNVFDKLGEFLNGDTSLHILFKRHPLTADGMIALLRRDANLDPNCEIIEKMNFLFICKFFKEISKGLISINTAGENQPMCLEDVLQFLTGKRIIEPGDDSVIQVEFIKSTEDGFRRPAVSTCAQKVIATLAEEYEVMRDVWIDAVAQLIIGFTLN</sequence>
<evidence type="ECO:0000256" key="2">
    <source>
        <dbReference type="PROSITE-ProRule" id="PRU00104"/>
    </source>
</evidence>
<dbReference type="GO" id="GO:0009966">
    <property type="term" value="P:regulation of signal transduction"/>
    <property type="evidence" value="ECO:0007669"/>
    <property type="project" value="UniProtKB-ARBA"/>
</dbReference>
<evidence type="ECO:0000259" key="3">
    <source>
        <dbReference type="PROSITE" id="PS50237"/>
    </source>
</evidence>
<evidence type="ECO:0000256" key="1">
    <source>
        <dbReference type="ARBA" id="ARBA00022786"/>
    </source>
</evidence>
<evidence type="ECO:0000313" key="4">
    <source>
        <dbReference type="EMBL" id="KAI9565133.1"/>
    </source>
</evidence>
<dbReference type="SUPFAM" id="SSF56204">
    <property type="entry name" value="Hect, E3 ligase catalytic domain"/>
    <property type="match status" value="1"/>
</dbReference>
<gene>
    <name evidence="4" type="ORF">GHT06_008904</name>
</gene>
<dbReference type="Gene3D" id="3.90.1750.10">
    <property type="entry name" value="Hect, E3 ligase catalytic domains"/>
    <property type="match status" value="1"/>
</dbReference>
<reference evidence="4 5" key="1">
    <citation type="submission" date="2022-05" db="EMBL/GenBank/DDBJ databases">
        <title>A multi-omics perspective on studying reproductive biology in Daphnia sinensis.</title>
        <authorList>
            <person name="Jia J."/>
        </authorList>
    </citation>
    <scope>NUCLEOTIDE SEQUENCE [LARGE SCALE GENOMIC DNA]</scope>
    <source>
        <strain evidence="4 5">WSL</strain>
    </source>
</reference>
<keyword evidence="5" id="KW-1185">Reference proteome</keyword>
<feature type="domain" description="HECT" evidence="3">
    <location>
        <begin position="199"/>
        <end position="232"/>
    </location>
</feature>
<dbReference type="Proteomes" id="UP000820818">
    <property type="component" value="Linkage Group LG1"/>
</dbReference>
<dbReference type="PROSITE" id="PS50237">
    <property type="entry name" value="HECT"/>
    <property type="match status" value="1"/>
</dbReference>
<dbReference type="EMBL" id="WJBH02000001">
    <property type="protein sequence ID" value="KAI9565133.1"/>
    <property type="molecule type" value="Genomic_DNA"/>
</dbReference>
<dbReference type="AlphaFoldDB" id="A0AAD5LMT1"/>
<dbReference type="GO" id="GO:0004842">
    <property type="term" value="F:ubiquitin-protein transferase activity"/>
    <property type="evidence" value="ECO:0007669"/>
    <property type="project" value="InterPro"/>
</dbReference>
<organism evidence="4 5">
    <name type="scientific">Daphnia sinensis</name>
    <dbReference type="NCBI Taxonomy" id="1820382"/>
    <lineage>
        <taxon>Eukaryota</taxon>
        <taxon>Metazoa</taxon>
        <taxon>Ecdysozoa</taxon>
        <taxon>Arthropoda</taxon>
        <taxon>Crustacea</taxon>
        <taxon>Branchiopoda</taxon>
        <taxon>Diplostraca</taxon>
        <taxon>Cladocera</taxon>
        <taxon>Anomopoda</taxon>
        <taxon>Daphniidae</taxon>
        <taxon>Daphnia</taxon>
        <taxon>Daphnia similis group</taxon>
    </lineage>
</organism>
<keyword evidence="1 2" id="KW-0833">Ubl conjugation pathway</keyword>
<comment type="caution">
    <text evidence="2">Lacks conserved residue(s) required for the propagation of feature annotation.</text>
</comment>
<name>A0AAD5LMT1_9CRUS</name>
<dbReference type="InterPro" id="IPR035983">
    <property type="entry name" value="Hect_E3_ubiquitin_ligase"/>
</dbReference>
<evidence type="ECO:0000313" key="5">
    <source>
        <dbReference type="Proteomes" id="UP000820818"/>
    </source>
</evidence>
<comment type="caution">
    <text evidence="4">The sequence shown here is derived from an EMBL/GenBank/DDBJ whole genome shotgun (WGS) entry which is preliminary data.</text>
</comment>